<reference evidence="2 3" key="1">
    <citation type="submission" date="2014-10" db="EMBL/GenBank/DDBJ databases">
        <title>Draft genome of anammox bacterium scalindua brodae, obtained using differential coverage binning of sequence data from two enrichment reactors.</title>
        <authorList>
            <person name="Speth D.R."/>
            <person name="Russ L."/>
            <person name="Kartal B."/>
            <person name="Op den Camp H.J."/>
            <person name="Dutilh B.E."/>
            <person name="Jetten M.S."/>
        </authorList>
    </citation>
    <scope>NUCLEOTIDE SEQUENCE [LARGE SCALE GENOMIC DNA]</scope>
    <source>
        <strain evidence="2">RU1</strain>
    </source>
</reference>
<feature type="transmembrane region" description="Helical" evidence="1">
    <location>
        <begin position="12"/>
        <end position="37"/>
    </location>
</feature>
<keyword evidence="1" id="KW-0812">Transmembrane</keyword>
<dbReference type="PATRIC" id="fig|237368.3.peg.1910"/>
<evidence type="ECO:0000313" key="3">
    <source>
        <dbReference type="Proteomes" id="UP000030652"/>
    </source>
</evidence>
<name>A0A0B0EPD4_9BACT</name>
<gene>
    <name evidence="2" type="ORF">SCABRO_01758</name>
</gene>
<proteinExistence type="predicted"/>
<keyword evidence="1" id="KW-1133">Transmembrane helix</keyword>
<dbReference type="Proteomes" id="UP000030652">
    <property type="component" value="Unassembled WGS sequence"/>
</dbReference>
<protein>
    <recommendedName>
        <fullName evidence="4">Arginine N-succinyltransferase</fullName>
    </recommendedName>
</protein>
<organism evidence="2 3">
    <name type="scientific">Candidatus Scalindua brodae</name>
    <dbReference type="NCBI Taxonomy" id="237368"/>
    <lineage>
        <taxon>Bacteria</taxon>
        <taxon>Pseudomonadati</taxon>
        <taxon>Planctomycetota</taxon>
        <taxon>Candidatus Brocadiia</taxon>
        <taxon>Candidatus Brocadiales</taxon>
        <taxon>Candidatus Scalinduaceae</taxon>
        <taxon>Candidatus Scalindua</taxon>
    </lineage>
</organism>
<evidence type="ECO:0000313" key="2">
    <source>
        <dbReference type="EMBL" id="KHE92485.1"/>
    </source>
</evidence>
<dbReference type="eggNOG" id="ENOG502ZKXF">
    <property type="taxonomic scope" value="Bacteria"/>
</dbReference>
<keyword evidence="1" id="KW-0472">Membrane</keyword>
<comment type="caution">
    <text evidence="2">The sequence shown here is derived from an EMBL/GenBank/DDBJ whole genome shotgun (WGS) entry which is preliminary data.</text>
</comment>
<dbReference type="EMBL" id="JRYO01000125">
    <property type="protein sequence ID" value="KHE92485.1"/>
    <property type="molecule type" value="Genomic_DNA"/>
</dbReference>
<dbReference type="AlphaFoldDB" id="A0A0B0EPD4"/>
<evidence type="ECO:0000256" key="1">
    <source>
        <dbReference type="SAM" id="Phobius"/>
    </source>
</evidence>
<sequence length="222" mass="24703">MSNEKDKEANRLSIPGIVLVTVLISVGVTIWITYGYIFPKKFKPVVLSQKEVSALEQKLKKFHGLGSSNVNIDTSKNAKKTKLIPEKYSEDVDRVISFTERELNGLLAKNTNLSDKLVIDLSDNLLSVKLLIPADQEFPFIGGKTIKVTAGMELAFKNSHPIVMLKGVSLMGIPIPNSWLGGLKNIDLVKEFGHGEGFWKTFSEGVEEMHAEEGRFMIKLKE</sequence>
<accession>A0A0B0EPD4</accession>
<evidence type="ECO:0008006" key="4">
    <source>
        <dbReference type="Google" id="ProtNLM"/>
    </source>
</evidence>